<dbReference type="CDD" id="cd18186">
    <property type="entry name" value="BTB_POZ_ZBTB_KLHL-like"/>
    <property type="match status" value="1"/>
</dbReference>
<dbReference type="InterPro" id="IPR011333">
    <property type="entry name" value="SKP1/BTB/POZ_sf"/>
</dbReference>
<protein>
    <recommendedName>
        <fullName evidence="1">BTB domain-containing protein</fullName>
    </recommendedName>
</protein>
<name>A0A9P7ZQY7_9HYPO</name>
<proteinExistence type="predicted"/>
<dbReference type="EMBL" id="MU251248">
    <property type="protein sequence ID" value="KAG9256222.1"/>
    <property type="molecule type" value="Genomic_DNA"/>
</dbReference>
<dbReference type="GeneID" id="70297666"/>
<accession>A0A9P7ZQY7</accession>
<dbReference type="Gene3D" id="3.30.710.10">
    <property type="entry name" value="Potassium Channel Kv1.1, Chain A"/>
    <property type="match status" value="1"/>
</dbReference>
<dbReference type="RefSeq" id="XP_046120146.1">
    <property type="nucleotide sequence ID" value="XM_046266763.1"/>
</dbReference>
<evidence type="ECO:0000313" key="3">
    <source>
        <dbReference type="Proteomes" id="UP000887229"/>
    </source>
</evidence>
<dbReference type="AlphaFoldDB" id="A0A9P7ZQY7"/>
<gene>
    <name evidence="2" type="ORF">F5Z01DRAFT_734917</name>
</gene>
<feature type="domain" description="BTB" evidence="1">
    <location>
        <begin position="20"/>
        <end position="87"/>
    </location>
</feature>
<keyword evidence="3" id="KW-1185">Reference proteome</keyword>
<dbReference type="SMART" id="SM00225">
    <property type="entry name" value="BTB"/>
    <property type="match status" value="1"/>
</dbReference>
<sequence>MAQNAPERTLAQLLATGQPSDLTLSCHGHIFEVHKAIVCSQSPVLKAAVHGPFEEARTGIIKVGGFRPETVRQMVEFLYTTDYNYSAVPMKDLDSQAGDSEMPNDELHQTVRVNAIADYYQIPELSDLSRKVFAKLCKLGQTEATVLSAIKEAHATTGDAALHEIMATALAQNIPLLARESHYDTGIGPTILSKTFEKIQAAKLHDQKHISWLEASLQKERTRREQLEVSPEKKRFKDKAHDSLEQLKSCFRCKATFNCHSEVIRSFSTPYLVIRCRGCHRVAEAGLDDSTGVPKQAIYPF</sequence>
<dbReference type="InterPro" id="IPR000210">
    <property type="entry name" value="BTB/POZ_dom"/>
</dbReference>
<evidence type="ECO:0000259" key="1">
    <source>
        <dbReference type="PROSITE" id="PS50097"/>
    </source>
</evidence>
<dbReference type="PROSITE" id="PS50097">
    <property type="entry name" value="BTB"/>
    <property type="match status" value="1"/>
</dbReference>
<reference evidence="2" key="1">
    <citation type="journal article" date="2021" name="IMA Fungus">
        <title>Genomic characterization of three marine fungi, including Emericellopsis atlantica sp. nov. with signatures of a generalist lifestyle and marine biomass degradation.</title>
        <authorList>
            <person name="Hagestad O.C."/>
            <person name="Hou L."/>
            <person name="Andersen J.H."/>
            <person name="Hansen E.H."/>
            <person name="Altermark B."/>
            <person name="Li C."/>
            <person name="Kuhnert E."/>
            <person name="Cox R.J."/>
            <person name="Crous P.W."/>
            <person name="Spatafora J.W."/>
            <person name="Lail K."/>
            <person name="Amirebrahimi M."/>
            <person name="Lipzen A."/>
            <person name="Pangilinan J."/>
            <person name="Andreopoulos W."/>
            <person name="Hayes R.D."/>
            <person name="Ng V."/>
            <person name="Grigoriev I.V."/>
            <person name="Jackson S.A."/>
            <person name="Sutton T.D.S."/>
            <person name="Dobson A.D.W."/>
            <person name="Rama T."/>
        </authorList>
    </citation>
    <scope>NUCLEOTIDE SEQUENCE</scope>
    <source>
        <strain evidence="2">TS7</strain>
    </source>
</reference>
<dbReference type="Pfam" id="PF00651">
    <property type="entry name" value="BTB"/>
    <property type="match status" value="1"/>
</dbReference>
<dbReference type="SUPFAM" id="SSF54695">
    <property type="entry name" value="POZ domain"/>
    <property type="match status" value="1"/>
</dbReference>
<evidence type="ECO:0000313" key="2">
    <source>
        <dbReference type="EMBL" id="KAG9256222.1"/>
    </source>
</evidence>
<dbReference type="OrthoDB" id="6359816at2759"/>
<dbReference type="PANTHER" id="PTHR47843:SF5">
    <property type="entry name" value="BTB_POZ DOMAIN PROTEIN"/>
    <property type="match status" value="1"/>
</dbReference>
<dbReference type="PANTHER" id="PTHR47843">
    <property type="entry name" value="BTB DOMAIN-CONTAINING PROTEIN-RELATED"/>
    <property type="match status" value="1"/>
</dbReference>
<comment type="caution">
    <text evidence="2">The sequence shown here is derived from an EMBL/GenBank/DDBJ whole genome shotgun (WGS) entry which is preliminary data.</text>
</comment>
<organism evidence="2 3">
    <name type="scientific">Emericellopsis atlantica</name>
    <dbReference type="NCBI Taxonomy" id="2614577"/>
    <lineage>
        <taxon>Eukaryota</taxon>
        <taxon>Fungi</taxon>
        <taxon>Dikarya</taxon>
        <taxon>Ascomycota</taxon>
        <taxon>Pezizomycotina</taxon>
        <taxon>Sordariomycetes</taxon>
        <taxon>Hypocreomycetidae</taxon>
        <taxon>Hypocreales</taxon>
        <taxon>Bionectriaceae</taxon>
        <taxon>Emericellopsis</taxon>
    </lineage>
</organism>
<dbReference type="Proteomes" id="UP000887229">
    <property type="component" value="Unassembled WGS sequence"/>
</dbReference>